<name>A0A4Y3HQH8_9VIBR</name>
<dbReference type="Proteomes" id="UP000318717">
    <property type="component" value="Unassembled WGS sequence"/>
</dbReference>
<dbReference type="EMBL" id="BJLF01000001">
    <property type="protein sequence ID" value="GEA49287.1"/>
    <property type="molecule type" value="Genomic_DNA"/>
</dbReference>
<proteinExistence type="predicted"/>
<protein>
    <submittedName>
        <fullName evidence="1">Uncharacterized protein</fullName>
    </submittedName>
</protein>
<reference evidence="1 2" key="1">
    <citation type="submission" date="2019-06" db="EMBL/GenBank/DDBJ databases">
        <title>Whole genome shotgun sequence of Vibrio inusitatus NBRC 102082.</title>
        <authorList>
            <person name="Hosoyama A."/>
            <person name="Uohara A."/>
            <person name="Ohji S."/>
            <person name="Ichikawa N."/>
        </authorList>
    </citation>
    <scope>NUCLEOTIDE SEQUENCE [LARGE SCALE GENOMIC DNA]</scope>
    <source>
        <strain evidence="1 2">NBRC 102082</strain>
    </source>
</reference>
<evidence type="ECO:0000313" key="1">
    <source>
        <dbReference type="EMBL" id="GEA49287.1"/>
    </source>
</evidence>
<sequence length="111" mass="12950">MVMSVLENDSEGEKHIHMVIAYPKTNARFKLQFKRALEASAGSDWVYRKGIYQSMFKKIKSSRDAQNVCNYLLKQSHDVYLDRRLTALGKDRYKKLQSVLKDIRTKHLPSS</sequence>
<organism evidence="1 2">
    <name type="scientific">Vibrio inusitatus NBRC 102082</name>
    <dbReference type="NCBI Taxonomy" id="1219070"/>
    <lineage>
        <taxon>Bacteria</taxon>
        <taxon>Pseudomonadati</taxon>
        <taxon>Pseudomonadota</taxon>
        <taxon>Gammaproteobacteria</taxon>
        <taxon>Vibrionales</taxon>
        <taxon>Vibrionaceae</taxon>
        <taxon>Vibrio</taxon>
    </lineage>
</organism>
<comment type="caution">
    <text evidence="1">The sequence shown here is derived from an EMBL/GenBank/DDBJ whole genome shotgun (WGS) entry which is preliminary data.</text>
</comment>
<dbReference type="AlphaFoldDB" id="A0A4Y3HQH8"/>
<evidence type="ECO:0000313" key="2">
    <source>
        <dbReference type="Proteomes" id="UP000318717"/>
    </source>
</evidence>
<keyword evidence="2" id="KW-1185">Reference proteome</keyword>
<gene>
    <name evidence="1" type="ORF">VIN01S_00910</name>
</gene>
<accession>A0A4Y3HQH8</accession>